<evidence type="ECO:0000259" key="1">
    <source>
        <dbReference type="Pfam" id="PF01936"/>
    </source>
</evidence>
<keyword evidence="3" id="KW-1185">Reference proteome</keyword>
<dbReference type="PANTHER" id="PTHR35458">
    <property type="entry name" value="SLR0755 PROTEIN"/>
    <property type="match status" value="1"/>
</dbReference>
<keyword evidence="2" id="KW-0503">Monooxygenase</keyword>
<dbReference type="PANTHER" id="PTHR35458:SF8">
    <property type="entry name" value="SLR0650 PROTEIN"/>
    <property type="match status" value="1"/>
</dbReference>
<keyword evidence="2" id="KW-0560">Oxidoreductase</keyword>
<evidence type="ECO:0000313" key="3">
    <source>
        <dbReference type="Proteomes" id="UP000296201"/>
    </source>
</evidence>
<feature type="domain" description="NYN" evidence="1">
    <location>
        <begin position="7"/>
        <end position="161"/>
    </location>
</feature>
<dbReference type="CDD" id="cd18722">
    <property type="entry name" value="PIN_NicB-like"/>
    <property type="match status" value="1"/>
</dbReference>
<evidence type="ECO:0000313" key="2">
    <source>
        <dbReference type="EMBL" id="QBZ83444.1"/>
    </source>
</evidence>
<dbReference type="EMBL" id="CP032096">
    <property type="protein sequence ID" value="QBZ83444.1"/>
    <property type="molecule type" value="Genomic_DNA"/>
</dbReference>
<dbReference type="Pfam" id="PF01936">
    <property type="entry name" value="NYN"/>
    <property type="match status" value="1"/>
</dbReference>
<dbReference type="Proteomes" id="UP000296201">
    <property type="component" value="Chromosome"/>
</dbReference>
<organism evidence="2 3">
    <name type="scientific">Hydrogenovibrio crunogenus</name>
    <dbReference type="NCBI Taxonomy" id="39765"/>
    <lineage>
        <taxon>Bacteria</taxon>
        <taxon>Pseudomonadati</taxon>
        <taxon>Pseudomonadota</taxon>
        <taxon>Gammaproteobacteria</taxon>
        <taxon>Thiotrichales</taxon>
        <taxon>Piscirickettsiaceae</taxon>
        <taxon>Hydrogenovibrio</taxon>
    </lineage>
</organism>
<dbReference type="AlphaFoldDB" id="A0A4V1C8X7"/>
<protein>
    <submittedName>
        <fullName evidence="2">6-hydroxy-3-succinoylpyridine 3-monooxygenase HspA</fullName>
        <ecNumber evidence="2">1.14.13.163</ecNumber>
    </submittedName>
</protein>
<accession>A0A4V1C8X7</accession>
<gene>
    <name evidence="2" type="primary">nicB</name>
    <name evidence="2" type="ORF">GHNINEIG_01499</name>
</gene>
<proteinExistence type="predicted"/>
<dbReference type="OrthoDB" id="9809421at2"/>
<dbReference type="RefSeq" id="WP_135796067.1">
    <property type="nucleotide sequence ID" value="NZ_CP032096.1"/>
</dbReference>
<dbReference type="GO" id="GO:0004540">
    <property type="term" value="F:RNA nuclease activity"/>
    <property type="evidence" value="ECO:0007669"/>
    <property type="project" value="InterPro"/>
</dbReference>
<dbReference type="GO" id="GO:0004497">
    <property type="term" value="F:monooxygenase activity"/>
    <property type="evidence" value="ECO:0007669"/>
    <property type="project" value="UniProtKB-KW"/>
</dbReference>
<dbReference type="EC" id="1.14.13.163" evidence="2"/>
<name>A0A4V1C8X7_9GAMM</name>
<dbReference type="InterPro" id="IPR047140">
    <property type="entry name" value="LabA"/>
</dbReference>
<dbReference type="InterPro" id="IPR021139">
    <property type="entry name" value="NYN"/>
</dbReference>
<dbReference type="Gene3D" id="3.40.50.1010">
    <property type="entry name" value="5'-nuclease"/>
    <property type="match status" value="1"/>
</dbReference>
<reference evidence="2 3" key="1">
    <citation type="submission" date="2018-08" db="EMBL/GenBank/DDBJ databases">
        <title>Horizontal acquisition of hydrogen conversion ability and other habitat adaptations in Hydrogenovibrio crunogenus strains.</title>
        <authorList>
            <person name="Gonnella G."/>
            <person name="Adam N."/>
            <person name="Perner M."/>
        </authorList>
    </citation>
    <scope>NUCLEOTIDE SEQUENCE [LARGE SCALE GENOMIC DNA]</scope>
    <source>
        <strain evidence="2 3">SP-41</strain>
    </source>
</reference>
<sequence>MSIKILKTIVYIDGYNLYYGLLRKTEFKWLDIHSLFQVEILNPQESELIHLKYYTAPVLGRMCDDPNSVQRQRQYLQALRKRYPHQVSIIEGKMIATTPVKRRVDEPFDKVKVHHFEEKKSDVNLAVDIACDALSGQCEQIVLCTNDSDLEPALKRIKSIKPEIRIGLVSPVKSGNRRHVSKDLLELSDWHKFIKESHLTASQLPLKIPNTSITKPDVWS</sequence>